<keyword evidence="6" id="KW-1185">Reference proteome</keyword>
<evidence type="ECO:0000259" key="4">
    <source>
        <dbReference type="Pfam" id="PF07992"/>
    </source>
</evidence>
<protein>
    <submittedName>
        <fullName evidence="5">NAD(P)-binding domain-containing protein</fullName>
    </submittedName>
</protein>
<dbReference type="InterPro" id="IPR036188">
    <property type="entry name" value="FAD/NAD-bd_sf"/>
</dbReference>
<dbReference type="Gene3D" id="3.50.50.60">
    <property type="entry name" value="FAD/NAD(P)-binding domain"/>
    <property type="match status" value="1"/>
</dbReference>
<evidence type="ECO:0000256" key="1">
    <source>
        <dbReference type="ARBA" id="ARBA00022630"/>
    </source>
</evidence>
<dbReference type="PRINTS" id="PR00411">
    <property type="entry name" value="PNDRDTASEI"/>
</dbReference>
<keyword evidence="1" id="KW-0285">Flavoprotein</keyword>
<accession>A0ABT0UPM1</accession>
<dbReference type="InterPro" id="IPR023753">
    <property type="entry name" value="FAD/NAD-binding_dom"/>
</dbReference>
<name>A0ABT0UPM1_9ACTN</name>
<dbReference type="EMBL" id="JAMQAW010000010">
    <property type="protein sequence ID" value="MCM2389201.1"/>
    <property type="molecule type" value="Genomic_DNA"/>
</dbReference>
<comment type="caution">
    <text evidence="5">The sequence shown here is derived from an EMBL/GenBank/DDBJ whole genome shotgun (WGS) entry which is preliminary data.</text>
</comment>
<dbReference type="InterPro" id="IPR050097">
    <property type="entry name" value="Ferredoxin-NADP_redctase_2"/>
</dbReference>
<organism evidence="5 6">
    <name type="scientific">Streptomyces albipurpureus</name>
    <dbReference type="NCBI Taxonomy" id="2897419"/>
    <lineage>
        <taxon>Bacteria</taxon>
        <taxon>Bacillati</taxon>
        <taxon>Actinomycetota</taxon>
        <taxon>Actinomycetes</taxon>
        <taxon>Kitasatosporales</taxon>
        <taxon>Streptomycetaceae</taxon>
        <taxon>Streptomyces</taxon>
    </lineage>
</organism>
<dbReference type="PANTHER" id="PTHR48105">
    <property type="entry name" value="THIOREDOXIN REDUCTASE 1-RELATED-RELATED"/>
    <property type="match status" value="1"/>
</dbReference>
<gene>
    <name evidence="5" type="ORF">NBG84_12995</name>
</gene>
<evidence type="ECO:0000256" key="3">
    <source>
        <dbReference type="ARBA" id="ARBA00048132"/>
    </source>
</evidence>
<dbReference type="SUPFAM" id="SSF51905">
    <property type="entry name" value="FAD/NAD(P)-binding domain"/>
    <property type="match status" value="1"/>
</dbReference>
<proteinExistence type="predicted"/>
<evidence type="ECO:0000313" key="5">
    <source>
        <dbReference type="EMBL" id="MCM2389201.1"/>
    </source>
</evidence>
<comment type="catalytic activity">
    <reaction evidence="3">
        <text>[thioredoxin]-dithiol + NADP(+) = [thioredoxin]-disulfide + NADPH + H(+)</text>
        <dbReference type="Rhea" id="RHEA:20345"/>
        <dbReference type="Rhea" id="RHEA-COMP:10698"/>
        <dbReference type="Rhea" id="RHEA-COMP:10700"/>
        <dbReference type="ChEBI" id="CHEBI:15378"/>
        <dbReference type="ChEBI" id="CHEBI:29950"/>
        <dbReference type="ChEBI" id="CHEBI:50058"/>
        <dbReference type="ChEBI" id="CHEBI:57783"/>
        <dbReference type="ChEBI" id="CHEBI:58349"/>
        <dbReference type="EC" id="1.8.1.9"/>
    </reaction>
</comment>
<keyword evidence="2" id="KW-0560">Oxidoreductase</keyword>
<reference evidence="5" key="1">
    <citation type="submission" date="2022-06" db="EMBL/GenBank/DDBJ databases">
        <title>Genome public.</title>
        <authorList>
            <person name="Sun Q."/>
        </authorList>
    </citation>
    <scope>NUCLEOTIDE SEQUENCE</scope>
    <source>
        <strain evidence="5">CWNU-1</strain>
    </source>
</reference>
<evidence type="ECO:0000313" key="6">
    <source>
        <dbReference type="Proteomes" id="UP001431429"/>
    </source>
</evidence>
<dbReference type="Pfam" id="PF07992">
    <property type="entry name" value="Pyr_redox_2"/>
    <property type="match status" value="1"/>
</dbReference>
<evidence type="ECO:0000256" key="2">
    <source>
        <dbReference type="ARBA" id="ARBA00023002"/>
    </source>
</evidence>
<dbReference type="PRINTS" id="PR00368">
    <property type="entry name" value="FADPNR"/>
</dbReference>
<sequence>MYDMAVIGAGPYGLSIAAHAAAAGMRIRVFGHPMASWRDHMPSGMFLKSEPWASNLSDPGGSHELRHFSAERGFEAVHGSPLPIGAFTDYGLWFAARAVPEIDERTVTLVTTASAGGGFRVGTEDGESIEASTVVLAVGVMPFRRVPEPLAELPATHVSHSSDHGDLSGFHGRQVTVIGAGQAALETATLLAEQGASPRLIARTERLNWNTVPLPLDRGVLRSARTPLSGLGSGWTSWAYSEMPWAVRRLPTTIREHIARTALGPAGAWWLKERYERQVPAMLGHRLHSGEVCDGRVRLTLTAPDGTAPVIETDHVITATGFTPDLDRLPLLAAPLREAIATLGTGRAPDLSAGFESSTPGLFFAGLLSAPSFGPSMRFVHGATFTARRLVAAARGRLRGRRAFFVPQPTAPARATDEAAAVREG</sequence>
<dbReference type="RefSeq" id="WP_250919540.1">
    <property type="nucleotide sequence ID" value="NZ_JAMQAW010000010.1"/>
</dbReference>
<dbReference type="Proteomes" id="UP001431429">
    <property type="component" value="Unassembled WGS sequence"/>
</dbReference>
<feature type="domain" description="FAD/NAD(P)-binding" evidence="4">
    <location>
        <begin position="2"/>
        <end position="210"/>
    </location>
</feature>